<reference evidence="19 20" key="1">
    <citation type="journal article" date="2019" name="Nat. Plants">
        <title>Stout camphor tree genome fills gaps in understanding of flowering plant genome evolution.</title>
        <authorList>
            <person name="Chaw S.M."/>
            <person name="Liu Y.C."/>
            <person name="Wu Y.W."/>
            <person name="Wang H.Y."/>
            <person name="Lin C.I."/>
            <person name="Wu C.S."/>
            <person name="Ke H.M."/>
            <person name="Chang L.Y."/>
            <person name="Hsu C.Y."/>
            <person name="Yang H.T."/>
            <person name="Sudianto E."/>
            <person name="Hsu M.H."/>
            <person name="Wu K.P."/>
            <person name="Wang L.N."/>
            <person name="Leebens-Mack J.H."/>
            <person name="Tsai I.J."/>
        </authorList>
    </citation>
    <scope>NUCLEOTIDE SEQUENCE [LARGE SCALE GENOMIC DNA]</scope>
    <source>
        <strain evidence="20">cv. Chaw 1501</strain>
        <tissue evidence="19">Young leaves</tissue>
    </source>
</reference>
<dbReference type="PIRSF" id="PIRSF037090">
    <property type="entry name" value="Iontro_Glu-like_rcpt_pln"/>
    <property type="match status" value="1"/>
</dbReference>
<dbReference type="CDD" id="cd13686">
    <property type="entry name" value="GluR_Plant"/>
    <property type="match status" value="1"/>
</dbReference>
<evidence type="ECO:0000256" key="16">
    <source>
        <dbReference type="SAM" id="SignalP"/>
    </source>
</evidence>
<feature type="transmembrane region" description="Helical" evidence="15">
    <location>
        <begin position="626"/>
        <end position="645"/>
    </location>
</feature>
<dbReference type="FunFam" id="1.10.287.70:FF:000172">
    <property type="entry name" value="Glutamate receptor"/>
    <property type="match status" value="1"/>
</dbReference>
<keyword evidence="3 13" id="KW-0813">Transport</keyword>
<name>A0A3S3NRI6_9MAGN</name>
<evidence type="ECO:0000256" key="2">
    <source>
        <dbReference type="ARBA" id="ARBA00008685"/>
    </source>
</evidence>
<dbReference type="Pfam" id="PF01094">
    <property type="entry name" value="ANF_receptor"/>
    <property type="match status" value="1"/>
</dbReference>
<evidence type="ECO:0000259" key="18">
    <source>
        <dbReference type="SMART" id="SM00079"/>
    </source>
</evidence>
<feature type="chain" id="PRO_5018523061" description="Glutamate receptor" evidence="16">
    <location>
        <begin position="35"/>
        <end position="949"/>
    </location>
</feature>
<evidence type="ECO:0000256" key="4">
    <source>
        <dbReference type="ARBA" id="ARBA00022692"/>
    </source>
</evidence>
<dbReference type="FunFam" id="3.40.190.10:FF:000054">
    <property type="entry name" value="Glutamate receptor"/>
    <property type="match status" value="1"/>
</dbReference>
<keyword evidence="10" id="KW-0325">Glycoprotein</keyword>
<dbReference type="InterPro" id="IPR017103">
    <property type="entry name" value="Iontropic_Glu_rcpt_pln"/>
</dbReference>
<protein>
    <recommendedName>
        <fullName evidence="13">Glutamate receptor</fullName>
    </recommendedName>
</protein>
<feature type="transmembrane region" description="Helical" evidence="15">
    <location>
        <begin position="688"/>
        <end position="712"/>
    </location>
</feature>
<dbReference type="FunFam" id="3.40.50.2300:FF:000188">
    <property type="entry name" value="Glutamate receptor"/>
    <property type="match status" value="1"/>
</dbReference>
<keyword evidence="9 13" id="KW-0675">Receptor</keyword>
<keyword evidence="6 15" id="KW-1133">Transmembrane helix</keyword>
<keyword evidence="14" id="KW-1015">Disulfide bond</keyword>
<feature type="domain" description="Ionotropic glutamate receptor C-terminal" evidence="18">
    <location>
        <begin position="505"/>
        <end position="847"/>
    </location>
</feature>
<dbReference type="CDD" id="cd19990">
    <property type="entry name" value="PBP1_GABAb_receptor_plant"/>
    <property type="match status" value="1"/>
</dbReference>
<keyword evidence="12 13" id="KW-0407">Ion channel</keyword>
<dbReference type="Pfam" id="PF00060">
    <property type="entry name" value="Lig_chan"/>
    <property type="match status" value="1"/>
</dbReference>
<dbReference type="OrthoDB" id="5984008at2759"/>
<dbReference type="AlphaFoldDB" id="A0A3S3NRI6"/>
<dbReference type="GO" id="GO:0015276">
    <property type="term" value="F:ligand-gated monoatomic ion channel activity"/>
    <property type="evidence" value="ECO:0007669"/>
    <property type="project" value="InterPro"/>
</dbReference>
<evidence type="ECO:0000256" key="1">
    <source>
        <dbReference type="ARBA" id="ARBA00004141"/>
    </source>
</evidence>
<feature type="domain" description="Solute-binding protein family 3/N-terminal" evidence="17">
    <location>
        <begin position="505"/>
        <end position="848"/>
    </location>
</feature>
<comment type="subcellular location">
    <subcellularLocation>
        <location evidence="1">Membrane</location>
        <topology evidence="1">Multi-pass membrane protein</topology>
    </subcellularLocation>
</comment>
<dbReference type="SUPFAM" id="SSF53822">
    <property type="entry name" value="Periplasmic binding protein-like I"/>
    <property type="match status" value="1"/>
</dbReference>
<dbReference type="Gene3D" id="3.40.50.2300">
    <property type="match status" value="2"/>
</dbReference>
<dbReference type="InterPro" id="IPR044440">
    <property type="entry name" value="GABAb_receptor_plant_PBP1"/>
</dbReference>
<keyword evidence="20" id="KW-1185">Reference proteome</keyword>
<keyword evidence="5 16" id="KW-0732">Signal</keyword>
<sequence>MSTFSFSWMMDFHLLLFIFFLSFMLHKAVISVHGDDIPETELVGSIGAIIDSTSRAGKEEKIGIEMAIEDYFNATGFKPMLYLRDSGGDTLETFYMALSHHSGVRLREYKSDETVQIARIKPLVLMQFRFLNAAKVLMDELHVQAIIGLNSWEESAFVAELSNRSKVSLLSFSPDDVPLAPSQWPFLVQMHRSHQPQMKAVAAIIRSYQWRRVVVIYQDHSYAAAKDIAFLSDVLRESNSLIERRSILPTFASQSDLRIAIREELITLQSSQCRMFIVHSSSAVGALLFSEATRIGMMTKDYVWITTNSITSLLTSADSSIISSMQGVIGIRNYYSQSDERFKDFRNRFRHQFWLQYPNEDNPEPGISGLKAYDATWVVSQAMRGLRRGSLIKSQPWSTNPNMVIGQRLLQSILSTNWSGLSGEIRFSDRRLVQASTLQIVNVVGRSYRELGLWSPESSVFTIKDDAEIGGEKYSTSMKILGYVYWPGGPSYVPMGWAIPTLGMRLKIGVPLNSPYEKFVKVKFNETSNQTTVTGFSIDVFETVVQRLPYNLPCDFIPYPGTYDSLVEQVQLKTFDAVVGDTAIVANRCQYAEFTHPYAESGVQILVLKDENESRAWMFMKPFTTALWALTAITNMYNGFVVWLIERAVNKYFHEGTVWHQIGTSVWFSFSTLFSRHGGELRSSLSRVVTVVWLFVALILTSSYTASLTSTLTTQQLKPRYIDVESLLKSNAKVGCDKGSFVVKYVEEVLGFHPNNIIKYDYQEAPNYPEALKSGEIQAAFLEVPYMKLFLAYNCKGFTTVGSTYEVGGFGFVFPKGSPLVQDVTEAILQVRESGQMRELEDGLIASSKCPSSEDNNKNDRLSLDSFIGLFAITIGTSTIALVLFFFHLLQNYWHMYMKFYLLFLIHQMRAYWQMYANVHRLMLALEMELLRQHPRRRHGVELVELRDV</sequence>
<feature type="disulfide bond" evidence="14">
    <location>
        <begin position="795"/>
        <end position="850"/>
    </location>
</feature>
<dbReference type="Gene3D" id="1.10.287.70">
    <property type="match status" value="1"/>
</dbReference>
<dbReference type="InterPro" id="IPR001638">
    <property type="entry name" value="Solute-binding_3/MltF_N"/>
</dbReference>
<comment type="caution">
    <text evidence="19">The sequence shown here is derived from an EMBL/GenBank/DDBJ whole genome shotgun (WGS) entry which is preliminary data.</text>
</comment>
<keyword evidence="4 15" id="KW-0812">Transmembrane</keyword>
<feature type="transmembrane region" description="Helical" evidence="15">
    <location>
        <begin position="896"/>
        <end position="913"/>
    </location>
</feature>
<dbReference type="PANTHER" id="PTHR18966">
    <property type="entry name" value="IONOTROPIC GLUTAMATE RECEPTOR"/>
    <property type="match status" value="1"/>
</dbReference>
<evidence type="ECO:0000313" key="19">
    <source>
        <dbReference type="EMBL" id="RWR92954.1"/>
    </source>
</evidence>
<dbReference type="InterPro" id="IPR001320">
    <property type="entry name" value="Iontro_rcpt_C"/>
</dbReference>
<gene>
    <name evidence="19" type="ORF">CKAN_02218300</name>
</gene>
<evidence type="ECO:0000259" key="17">
    <source>
        <dbReference type="SMART" id="SM00062"/>
    </source>
</evidence>
<evidence type="ECO:0000256" key="7">
    <source>
        <dbReference type="ARBA" id="ARBA00023065"/>
    </source>
</evidence>
<dbReference type="Proteomes" id="UP000283530">
    <property type="component" value="Unassembled WGS sequence"/>
</dbReference>
<evidence type="ECO:0000256" key="8">
    <source>
        <dbReference type="ARBA" id="ARBA00023136"/>
    </source>
</evidence>
<evidence type="ECO:0000256" key="15">
    <source>
        <dbReference type="SAM" id="Phobius"/>
    </source>
</evidence>
<dbReference type="SUPFAM" id="SSF53850">
    <property type="entry name" value="Periplasmic binding protein-like II"/>
    <property type="match status" value="1"/>
</dbReference>
<evidence type="ECO:0000256" key="13">
    <source>
        <dbReference type="PIRNR" id="PIRNR037090"/>
    </source>
</evidence>
<dbReference type="InterPro" id="IPR028082">
    <property type="entry name" value="Peripla_BP_I"/>
</dbReference>
<evidence type="ECO:0000256" key="14">
    <source>
        <dbReference type="PIRSR" id="PIRSR037090-50"/>
    </source>
</evidence>
<proteinExistence type="inferred from homology"/>
<evidence type="ECO:0000256" key="5">
    <source>
        <dbReference type="ARBA" id="ARBA00022729"/>
    </source>
</evidence>
<comment type="similarity">
    <text evidence="2 13">Belongs to the glutamate-gated ion channel (TC 1.A.10.1) family.</text>
</comment>
<evidence type="ECO:0000256" key="6">
    <source>
        <dbReference type="ARBA" id="ARBA00022989"/>
    </source>
</evidence>
<accession>A0A3S3NRI6</accession>
<dbReference type="InterPro" id="IPR001828">
    <property type="entry name" value="ANF_lig-bd_rcpt"/>
</dbReference>
<feature type="signal peptide" evidence="16">
    <location>
        <begin position="1"/>
        <end position="34"/>
    </location>
</feature>
<dbReference type="InterPro" id="IPR015683">
    <property type="entry name" value="Ionotropic_Glu_rcpt"/>
</dbReference>
<feature type="transmembrane region" description="Helical" evidence="15">
    <location>
        <begin position="657"/>
        <end position="676"/>
    </location>
</feature>
<dbReference type="STRING" id="337451.A0A3S3NRI6"/>
<evidence type="ECO:0000256" key="10">
    <source>
        <dbReference type="ARBA" id="ARBA00023180"/>
    </source>
</evidence>
<evidence type="ECO:0000256" key="11">
    <source>
        <dbReference type="ARBA" id="ARBA00023286"/>
    </source>
</evidence>
<evidence type="ECO:0000256" key="12">
    <source>
        <dbReference type="ARBA" id="ARBA00023303"/>
    </source>
</evidence>
<keyword evidence="11 13" id="KW-1071">Ligand-gated ion channel</keyword>
<comment type="function">
    <text evidence="13">Glutamate-gated receptor that probably acts as non-selective cation channel.</text>
</comment>
<dbReference type="EMBL" id="QPKB01000009">
    <property type="protein sequence ID" value="RWR92954.1"/>
    <property type="molecule type" value="Genomic_DNA"/>
</dbReference>
<evidence type="ECO:0000313" key="20">
    <source>
        <dbReference type="Proteomes" id="UP000283530"/>
    </source>
</evidence>
<dbReference type="SMART" id="SM00079">
    <property type="entry name" value="PBPe"/>
    <property type="match status" value="1"/>
</dbReference>
<keyword evidence="8 13" id="KW-0472">Membrane</keyword>
<organism evidence="19 20">
    <name type="scientific">Cinnamomum micranthum f. kanehirae</name>
    <dbReference type="NCBI Taxonomy" id="337451"/>
    <lineage>
        <taxon>Eukaryota</taxon>
        <taxon>Viridiplantae</taxon>
        <taxon>Streptophyta</taxon>
        <taxon>Embryophyta</taxon>
        <taxon>Tracheophyta</taxon>
        <taxon>Spermatophyta</taxon>
        <taxon>Magnoliopsida</taxon>
        <taxon>Magnoliidae</taxon>
        <taxon>Laurales</taxon>
        <taxon>Lauraceae</taxon>
        <taxon>Cinnamomum</taxon>
    </lineage>
</organism>
<dbReference type="GO" id="GO:0016020">
    <property type="term" value="C:membrane"/>
    <property type="evidence" value="ECO:0007669"/>
    <property type="project" value="UniProtKB-SubCell"/>
</dbReference>
<feature type="transmembrane region" description="Helical" evidence="15">
    <location>
        <begin position="867"/>
        <end position="890"/>
    </location>
</feature>
<evidence type="ECO:0000256" key="3">
    <source>
        <dbReference type="ARBA" id="ARBA00022448"/>
    </source>
</evidence>
<keyword evidence="7 13" id="KW-0406">Ion transport</keyword>
<dbReference type="SMART" id="SM00062">
    <property type="entry name" value="PBPb"/>
    <property type="match status" value="1"/>
</dbReference>
<dbReference type="Gene3D" id="3.40.190.10">
    <property type="entry name" value="Periplasmic binding protein-like II"/>
    <property type="match status" value="3"/>
</dbReference>
<evidence type="ECO:0000256" key="9">
    <source>
        <dbReference type="ARBA" id="ARBA00023170"/>
    </source>
</evidence>